<name>A0A0V1F640_TRIPS</name>
<organism evidence="1 2">
    <name type="scientific">Trichinella pseudospiralis</name>
    <name type="common">Parasitic roundworm</name>
    <dbReference type="NCBI Taxonomy" id="6337"/>
    <lineage>
        <taxon>Eukaryota</taxon>
        <taxon>Metazoa</taxon>
        <taxon>Ecdysozoa</taxon>
        <taxon>Nematoda</taxon>
        <taxon>Enoplea</taxon>
        <taxon>Dorylaimia</taxon>
        <taxon>Trichinellida</taxon>
        <taxon>Trichinellidae</taxon>
        <taxon>Trichinella</taxon>
    </lineage>
</organism>
<dbReference type="Proteomes" id="UP000054995">
    <property type="component" value="Unassembled WGS sequence"/>
</dbReference>
<protein>
    <submittedName>
        <fullName evidence="1">Uncharacterized protein</fullName>
    </submittedName>
</protein>
<evidence type="ECO:0000313" key="2">
    <source>
        <dbReference type="Proteomes" id="UP000054995"/>
    </source>
</evidence>
<dbReference type="AlphaFoldDB" id="A0A0V1F640"/>
<comment type="caution">
    <text evidence="1">The sequence shown here is derived from an EMBL/GenBank/DDBJ whole genome shotgun (WGS) entry which is preliminary data.</text>
</comment>
<reference evidence="1 2" key="1">
    <citation type="submission" date="2015-01" db="EMBL/GenBank/DDBJ databases">
        <title>Evolution of Trichinella species and genotypes.</title>
        <authorList>
            <person name="Korhonen P.K."/>
            <person name="Edoardo P."/>
            <person name="Giuseppe L.R."/>
            <person name="Gasser R.B."/>
        </authorList>
    </citation>
    <scope>NUCLEOTIDE SEQUENCE [LARGE SCALE GENOMIC DNA]</scope>
    <source>
        <strain evidence="1">ISS470</strain>
    </source>
</reference>
<keyword evidence="2" id="KW-1185">Reference proteome</keyword>
<evidence type="ECO:0000313" key="1">
    <source>
        <dbReference type="EMBL" id="KRY81638.1"/>
    </source>
</evidence>
<proteinExistence type="predicted"/>
<gene>
    <name evidence="1" type="ORF">T4D_4859</name>
</gene>
<accession>A0A0V1F640</accession>
<dbReference type="EMBL" id="JYDT01000213">
    <property type="protein sequence ID" value="KRY81638.1"/>
    <property type="molecule type" value="Genomic_DNA"/>
</dbReference>
<sequence length="97" mass="11206">MKRKINLCNFQLTNNTSLNEANVKIQILALFVLPWKLREKMLNNYNTNGNGKIAEILIIAPPAPPPTWRQMGKETANLHKIDFINAHFASPNRRRRI</sequence>